<dbReference type="PRINTS" id="PR00455">
    <property type="entry name" value="HTHTETR"/>
</dbReference>
<reference evidence="8" key="1">
    <citation type="journal article" date="2019" name="Int. J. Syst. Evol. Microbiol.">
        <title>The Global Catalogue of Microorganisms (GCM) 10K type strain sequencing project: providing services to taxonomists for standard genome sequencing and annotation.</title>
        <authorList>
            <consortium name="The Broad Institute Genomics Platform"/>
            <consortium name="The Broad Institute Genome Sequencing Center for Infectious Disease"/>
            <person name="Wu L."/>
            <person name="Ma J."/>
        </authorList>
    </citation>
    <scope>NUCLEOTIDE SEQUENCE [LARGE SCALE GENOMIC DNA]</scope>
    <source>
        <strain evidence="8">CGMCC 1.15809</strain>
    </source>
</reference>
<dbReference type="InterPro" id="IPR050109">
    <property type="entry name" value="HTH-type_TetR-like_transc_reg"/>
</dbReference>
<dbReference type="InterPro" id="IPR009057">
    <property type="entry name" value="Homeodomain-like_sf"/>
</dbReference>
<feature type="compositionally biased region" description="Low complexity" evidence="5">
    <location>
        <begin position="1"/>
        <end position="23"/>
    </location>
</feature>
<dbReference type="Gene3D" id="1.10.357.10">
    <property type="entry name" value="Tetracycline Repressor, domain 2"/>
    <property type="match status" value="1"/>
</dbReference>
<dbReference type="Pfam" id="PF17754">
    <property type="entry name" value="TetR_C_14"/>
    <property type="match status" value="1"/>
</dbReference>
<dbReference type="PROSITE" id="PS50977">
    <property type="entry name" value="HTH_TETR_2"/>
    <property type="match status" value="1"/>
</dbReference>
<protein>
    <submittedName>
        <fullName evidence="7">TetR/AcrR family transcriptional regulator</fullName>
    </submittedName>
</protein>
<proteinExistence type="predicted"/>
<sequence>MTATRADGGARPAALPRPAAPADGLRERKKRRTRQAIRDAAFRLFDTHGYEATTVERIAEAADVSPSTVARYFPAKEDIVLRDVYGEALVAKMAARPADEPLPEAVRAAALAVCARLSARDLRELRRRARLIRDVPAVRRRTAEHSADAAARVAATLTTRTGRPAGDLEVRVISAALLAALQEALLRWAEGPAPDGTATGPRPAGGRGPELAATVGRALDVLLQGLALSAE</sequence>
<evidence type="ECO:0000256" key="4">
    <source>
        <dbReference type="PROSITE-ProRule" id="PRU00335"/>
    </source>
</evidence>
<organism evidence="7 8">
    <name type="scientific">Streptomyces ramulosus</name>
    <dbReference type="NCBI Taxonomy" id="47762"/>
    <lineage>
        <taxon>Bacteria</taxon>
        <taxon>Bacillati</taxon>
        <taxon>Actinomycetota</taxon>
        <taxon>Actinomycetes</taxon>
        <taxon>Kitasatosporales</taxon>
        <taxon>Streptomycetaceae</taxon>
        <taxon>Streptomyces</taxon>
    </lineage>
</organism>
<dbReference type="EMBL" id="JBHSPW010000004">
    <property type="protein sequence ID" value="MFC5893611.1"/>
    <property type="molecule type" value="Genomic_DNA"/>
</dbReference>
<evidence type="ECO:0000313" key="7">
    <source>
        <dbReference type="EMBL" id="MFC5893611.1"/>
    </source>
</evidence>
<dbReference type="InterPro" id="IPR001647">
    <property type="entry name" value="HTH_TetR"/>
</dbReference>
<evidence type="ECO:0000256" key="2">
    <source>
        <dbReference type="ARBA" id="ARBA00023125"/>
    </source>
</evidence>
<dbReference type="PANTHER" id="PTHR30055">
    <property type="entry name" value="HTH-TYPE TRANSCRIPTIONAL REGULATOR RUTR"/>
    <property type="match status" value="1"/>
</dbReference>
<keyword evidence="3" id="KW-0804">Transcription</keyword>
<dbReference type="SUPFAM" id="SSF46689">
    <property type="entry name" value="Homeodomain-like"/>
    <property type="match status" value="1"/>
</dbReference>
<keyword evidence="8" id="KW-1185">Reference proteome</keyword>
<keyword evidence="1" id="KW-0805">Transcription regulation</keyword>
<keyword evidence="2 4" id="KW-0238">DNA-binding</keyword>
<evidence type="ECO:0000256" key="1">
    <source>
        <dbReference type="ARBA" id="ARBA00023015"/>
    </source>
</evidence>
<evidence type="ECO:0000259" key="6">
    <source>
        <dbReference type="PROSITE" id="PS50977"/>
    </source>
</evidence>
<gene>
    <name evidence="7" type="ORF">ACFP3M_12355</name>
</gene>
<dbReference type="RefSeq" id="WP_345089860.1">
    <property type="nucleotide sequence ID" value="NZ_BAAAWG010000017.1"/>
</dbReference>
<evidence type="ECO:0000256" key="5">
    <source>
        <dbReference type="SAM" id="MobiDB-lite"/>
    </source>
</evidence>
<evidence type="ECO:0000256" key="3">
    <source>
        <dbReference type="ARBA" id="ARBA00023163"/>
    </source>
</evidence>
<feature type="domain" description="HTH tetR-type" evidence="6">
    <location>
        <begin position="31"/>
        <end position="91"/>
    </location>
</feature>
<dbReference type="Gene3D" id="1.10.10.60">
    <property type="entry name" value="Homeodomain-like"/>
    <property type="match status" value="1"/>
</dbReference>
<dbReference type="Proteomes" id="UP001596241">
    <property type="component" value="Unassembled WGS sequence"/>
</dbReference>
<feature type="region of interest" description="Disordered" evidence="5">
    <location>
        <begin position="1"/>
        <end position="33"/>
    </location>
</feature>
<dbReference type="Pfam" id="PF00440">
    <property type="entry name" value="TetR_N"/>
    <property type="match status" value="1"/>
</dbReference>
<feature type="DNA-binding region" description="H-T-H motif" evidence="4">
    <location>
        <begin position="54"/>
        <end position="73"/>
    </location>
</feature>
<dbReference type="InterPro" id="IPR041347">
    <property type="entry name" value="MftR_C"/>
</dbReference>
<name>A0ABW1FGL5_9ACTN</name>
<accession>A0ABW1FGL5</accession>
<dbReference type="PANTHER" id="PTHR30055:SF234">
    <property type="entry name" value="HTH-TYPE TRANSCRIPTIONAL REGULATOR BETI"/>
    <property type="match status" value="1"/>
</dbReference>
<comment type="caution">
    <text evidence="7">The sequence shown here is derived from an EMBL/GenBank/DDBJ whole genome shotgun (WGS) entry which is preliminary data.</text>
</comment>
<evidence type="ECO:0000313" key="8">
    <source>
        <dbReference type="Proteomes" id="UP001596241"/>
    </source>
</evidence>